<protein>
    <submittedName>
        <fullName evidence="2">Uncharacterized protein</fullName>
    </submittedName>
</protein>
<organism evidence="2 3">
    <name type="scientific">Synchytrium endobioticum</name>
    <dbReference type="NCBI Taxonomy" id="286115"/>
    <lineage>
        <taxon>Eukaryota</taxon>
        <taxon>Fungi</taxon>
        <taxon>Fungi incertae sedis</taxon>
        <taxon>Chytridiomycota</taxon>
        <taxon>Chytridiomycota incertae sedis</taxon>
        <taxon>Chytridiomycetes</taxon>
        <taxon>Synchytriales</taxon>
        <taxon>Synchytriaceae</taxon>
        <taxon>Synchytrium</taxon>
    </lineage>
</organism>
<gene>
    <name evidence="2" type="ORF">SeMB42_g05930</name>
</gene>
<feature type="transmembrane region" description="Helical" evidence="1">
    <location>
        <begin position="13"/>
        <end position="34"/>
    </location>
</feature>
<sequence>MAMHDTSILASRGALRVAILLIFIMPFVIFGVPLNPIDDEQQGVNDEDMVDASHLPAYVDVDADAARSALSGLAIGGHESERDDNWEVQSEMPPLPTSVLPFADDVDDVDDALPEGRPWSPTTVFDFVDEEESDFEESSMYYSECDDEDMSFVGLPISGGSCSSSSSSKWFE</sequence>
<name>A0A507CNA8_9FUNG</name>
<keyword evidence="1" id="KW-0472">Membrane</keyword>
<keyword evidence="1" id="KW-1133">Transmembrane helix</keyword>
<comment type="caution">
    <text evidence="2">The sequence shown here is derived from an EMBL/GenBank/DDBJ whole genome shotgun (WGS) entry which is preliminary data.</text>
</comment>
<proteinExistence type="predicted"/>
<dbReference type="Proteomes" id="UP000317494">
    <property type="component" value="Unassembled WGS sequence"/>
</dbReference>
<evidence type="ECO:0000256" key="1">
    <source>
        <dbReference type="SAM" id="Phobius"/>
    </source>
</evidence>
<dbReference type="VEuPathDB" id="FungiDB:SeMB42_g05930"/>
<evidence type="ECO:0000313" key="2">
    <source>
        <dbReference type="EMBL" id="TPX40606.1"/>
    </source>
</evidence>
<evidence type="ECO:0000313" key="3">
    <source>
        <dbReference type="Proteomes" id="UP000317494"/>
    </source>
</evidence>
<reference evidence="2 3" key="1">
    <citation type="journal article" date="2019" name="Sci. Rep.">
        <title>Comparative genomics of chytrid fungi reveal insights into the obligate biotrophic and pathogenic lifestyle of Synchytrium endobioticum.</title>
        <authorList>
            <person name="van de Vossenberg B.T.L.H."/>
            <person name="Warris S."/>
            <person name="Nguyen H.D.T."/>
            <person name="van Gent-Pelzer M.P.E."/>
            <person name="Joly D.L."/>
            <person name="van de Geest H.C."/>
            <person name="Bonants P.J.M."/>
            <person name="Smith D.S."/>
            <person name="Levesque C.A."/>
            <person name="van der Lee T.A.J."/>
        </authorList>
    </citation>
    <scope>NUCLEOTIDE SEQUENCE [LARGE SCALE GENOMIC DNA]</scope>
    <source>
        <strain evidence="2 3">MB42</strain>
    </source>
</reference>
<dbReference type="EMBL" id="QEAN01000306">
    <property type="protein sequence ID" value="TPX40606.1"/>
    <property type="molecule type" value="Genomic_DNA"/>
</dbReference>
<accession>A0A507CNA8</accession>
<keyword evidence="3" id="KW-1185">Reference proteome</keyword>
<keyword evidence="1" id="KW-0812">Transmembrane</keyword>
<dbReference type="AlphaFoldDB" id="A0A507CNA8"/>